<dbReference type="GO" id="GO:0005840">
    <property type="term" value="C:ribosome"/>
    <property type="evidence" value="ECO:0007669"/>
    <property type="project" value="UniProtKB-KW"/>
</dbReference>
<protein>
    <recommendedName>
        <fullName evidence="5 6">Large ribosomal subunit protein uL10</fullName>
    </recommendedName>
</protein>
<organism evidence="7 8">
    <name type="scientific">Candidatus Bealeia paramacronuclearis</name>
    <dbReference type="NCBI Taxonomy" id="1921001"/>
    <lineage>
        <taxon>Bacteria</taxon>
        <taxon>Pseudomonadati</taxon>
        <taxon>Pseudomonadota</taxon>
        <taxon>Alphaproteobacteria</taxon>
        <taxon>Holosporales</taxon>
        <taxon>Holosporaceae</taxon>
        <taxon>Candidatus Bealeia</taxon>
    </lineage>
</organism>
<comment type="function">
    <text evidence="1 6">Forms part of the ribosomal stalk, playing a central role in the interaction of the ribosome with GTP-bound translation factors.</text>
</comment>
<evidence type="ECO:0000256" key="4">
    <source>
        <dbReference type="ARBA" id="ARBA00023274"/>
    </source>
</evidence>
<dbReference type="Pfam" id="PF00466">
    <property type="entry name" value="Ribosomal_L10"/>
    <property type="match status" value="1"/>
</dbReference>
<keyword evidence="3 6" id="KW-0689">Ribosomal protein</keyword>
<sequence>MDRSQKVELVSTLREGVEASSIVIVTQQLGLTVDEVNDLRRKMRSAGASYKVAKNTLVRLAVEGTQCAALSSLLTGPTAIACSQDPVGVAKVAVEFANKNEKLKVVGGVFNGQTLDVKAIENLSKLPSLDELRAKLVGIITTPATRIAGVVQAPAGQLARVFAAYGKTA</sequence>
<keyword evidence="6" id="KW-0694">RNA-binding</keyword>
<keyword evidence="6" id="KW-0699">rRNA-binding</keyword>
<dbReference type="InterPro" id="IPR047865">
    <property type="entry name" value="Ribosomal_uL10_bac_type"/>
</dbReference>
<evidence type="ECO:0000256" key="3">
    <source>
        <dbReference type="ARBA" id="ARBA00022980"/>
    </source>
</evidence>
<dbReference type="Gene3D" id="6.10.250.290">
    <property type="match status" value="1"/>
</dbReference>
<dbReference type="InterPro" id="IPR001790">
    <property type="entry name" value="Ribosomal_uL10"/>
</dbReference>
<dbReference type="InterPro" id="IPR022973">
    <property type="entry name" value="Ribosomal_uL10_bac"/>
</dbReference>
<evidence type="ECO:0000256" key="2">
    <source>
        <dbReference type="ARBA" id="ARBA00008889"/>
    </source>
</evidence>
<dbReference type="EMBL" id="CP133270">
    <property type="protein sequence ID" value="WVX67638.1"/>
    <property type="molecule type" value="Genomic_DNA"/>
</dbReference>
<proteinExistence type="inferred from homology"/>
<comment type="subunit">
    <text evidence="6">Part of the ribosomal stalk of the 50S ribosomal subunit. The N-terminus interacts with L11 and the large rRNA to form the base of the stalk. The C-terminus forms an elongated spine to which L12 dimers bind in a sequential fashion forming a multimeric L10(L12)X complex.</text>
</comment>
<comment type="similarity">
    <text evidence="2 6">Belongs to the universal ribosomal protein uL10 family.</text>
</comment>
<evidence type="ECO:0000256" key="1">
    <source>
        <dbReference type="ARBA" id="ARBA00002633"/>
    </source>
</evidence>
<gene>
    <name evidence="6" type="primary">rplJ</name>
    <name evidence="7" type="ORF">Bealeia1_01853</name>
</gene>
<name>A0ABZ2C6K3_9PROT</name>
<dbReference type="Gene3D" id="3.30.70.1730">
    <property type="match status" value="1"/>
</dbReference>
<keyword evidence="8" id="KW-1185">Reference proteome</keyword>
<dbReference type="HAMAP" id="MF_00362">
    <property type="entry name" value="Ribosomal_uL10"/>
    <property type="match status" value="1"/>
</dbReference>
<dbReference type="NCBIfam" id="NF000955">
    <property type="entry name" value="PRK00099.1-1"/>
    <property type="match status" value="1"/>
</dbReference>
<evidence type="ECO:0000313" key="8">
    <source>
        <dbReference type="Proteomes" id="UP001330434"/>
    </source>
</evidence>
<evidence type="ECO:0000313" key="7">
    <source>
        <dbReference type="EMBL" id="WVX67638.1"/>
    </source>
</evidence>
<evidence type="ECO:0000256" key="6">
    <source>
        <dbReference type="HAMAP-Rule" id="MF_00362"/>
    </source>
</evidence>
<accession>A0ABZ2C6K3</accession>
<keyword evidence="4 6" id="KW-0687">Ribonucleoprotein</keyword>
<dbReference type="SUPFAM" id="SSF160369">
    <property type="entry name" value="Ribosomal protein L10-like"/>
    <property type="match status" value="1"/>
</dbReference>
<dbReference type="PANTHER" id="PTHR11560">
    <property type="entry name" value="39S RIBOSOMAL PROTEIN L10, MITOCHONDRIAL"/>
    <property type="match status" value="1"/>
</dbReference>
<evidence type="ECO:0000256" key="5">
    <source>
        <dbReference type="ARBA" id="ARBA00035202"/>
    </source>
</evidence>
<dbReference type="InterPro" id="IPR043141">
    <property type="entry name" value="Ribosomal_uL10-like_sf"/>
</dbReference>
<dbReference type="Proteomes" id="UP001330434">
    <property type="component" value="Chromosome"/>
</dbReference>
<dbReference type="CDD" id="cd05797">
    <property type="entry name" value="Ribosomal_L10"/>
    <property type="match status" value="1"/>
</dbReference>
<reference evidence="7 8" key="1">
    <citation type="journal article" date="2024" name="Environ. Microbiol.">
        <title>Novel evolutionary insights on the interactions of the Holosporales (Alphaproteobacteria) with eukaryotic hosts from comparative genomics.</title>
        <authorList>
            <person name="Giovannini M."/>
            <person name="Petroni G."/>
            <person name="Castelli M."/>
        </authorList>
    </citation>
    <scope>NUCLEOTIDE SEQUENCE [LARGE SCALE GENOMIC DNA]</scope>
    <source>
        <strain evidence="7 8">US_Bl 15I1</strain>
    </source>
</reference>
<dbReference type="RefSeq" id="WP_331256348.1">
    <property type="nucleotide sequence ID" value="NZ_CP133270.1"/>
</dbReference>